<feature type="compositionally biased region" description="Low complexity" evidence="11">
    <location>
        <begin position="63"/>
        <end position="84"/>
    </location>
</feature>
<dbReference type="PANTHER" id="PTHR45796:SF4">
    <property type="entry name" value="FORKHEAD BOX P, ISOFORM C"/>
    <property type="match status" value="1"/>
</dbReference>
<feature type="compositionally biased region" description="Polar residues" evidence="11">
    <location>
        <begin position="18"/>
        <end position="38"/>
    </location>
</feature>
<organism evidence="13 14">
    <name type="scientific">Clavelina lepadiformis</name>
    <name type="common">Light-bulb sea squirt</name>
    <name type="synonym">Ascidia lepadiformis</name>
    <dbReference type="NCBI Taxonomy" id="159417"/>
    <lineage>
        <taxon>Eukaryota</taxon>
        <taxon>Metazoa</taxon>
        <taxon>Chordata</taxon>
        <taxon>Tunicata</taxon>
        <taxon>Ascidiacea</taxon>
        <taxon>Aplousobranchia</taxon>
        <taxon>Clavelinidae</taxon>
        <taxon>Clavelina</taxon>
    </lineage>
</organism>
<feature type="region of interest" description="Disordered" evidence="11">
    <location>
        <begin position="793"/>
        <end position="907"/>
    </location>
</feature>
<accession>A0ABP0H4Y1</accession>
<feature type="compositionally biased region" description="Polar residues" evidence="11">
    <location>
        <begin position="814"/>
        <end position="823"/>
    </location>
</feature>
<keyword evidence="5" id="KW-0862">Zinc</keyword>
<keyword evidence="7 10" id="KW-0238">DNA-binding</keyword>
<dbReference type="SUPFAM" id="SSF46785">
    <property type="entry name" value="Winged helix' DNA-binding domain"/>
    <property type="match status" value="1"/>
</dbReference>
<keyword evidence="9 10" id="KW-0539">Nucleus</keyword>
<evidence type="ECO:0000256" key="4">
    <source>
        <dbReference type="ARBA" id="ARBA00022771"/>
    </source>
</evidence>
<evidence type="ECO:0000256" key="1">
    <source>
        <dbReference type="ARBA" id="ARBA00004123"/>
    </source>
</evidence>
<evidence type="ECO:0000256" key="7">
    <source>
        <dbReference type="ARBA" id="ARBA00023125"/>
    </source>
</evidence>
<keyword evidence="14" id="KW-1185">Reference proteome</keyword>
<evidence type="ECO:0000256" key="5">
    <source>
        <dbReference type="ARBA" id="ARBA00022833"/>
    </source>
</evidence>
<dbReference type="Gene3D" id="1.10.10.10">
    <property type="entry name" value="Winged helix-like DNA-binding domain superfamily/Winged helix DNA-binding domain"/>
    <property type="match status" value="1"/>
</dbReference>
<name>A0ABP0H4Y1_CLALP</name>
<feature type="compositionally biased region" description="Low complexity" evidence="11">
    <location>
        <begin position="382"/>
        <end position="395"/>
    </location>
</feature>
<feature type="region of interest" description="Disordered" evidence="11">
    <location>
        <begin position="327"/>
        <end position="397"/>
    </location>
</feature>
<evidence type="ECO:0000256" key="6">
    <source>
        <dbReference type="ARBA" id="ARBA00023015"/>
    </source>
</evidence>
<feature type="compositionally biased region" description="Polar residues" evidence="11">
    <location>
        <begin position="53"/>
        <end position="62"/>
    </location>
</feature>
<feature type="compositionally biased region" description="Basic and acidic residues" evidence="11">
    <location>
        <begin position="868"/>
        <end position="889"/>
    </location>
</feature>
<dbReference type="InterPro" id="IPR032354">
    <property type="entry name" value="FOXP-CC"/>
</dbReference>
<dbReference type="CDD" id="cd20065">
    <property type="entry name" value="FH_FOXP2"/>
    <property type="match status" value="1"/>
</dbReference>
<feature type="domain" description="Fork-head" evidence="12">
    <location>
        <begin position="611"/>
        <end position="705"/>
    </location>
</feature>
<dbReference type="Proteomes" id="UP001642483">
    <property type="component" value="Unassembled WGS sequence"/>
</dbReference>
<dbReference type="InterPro" id="IPR047412">
    <property type="entry name" value="FH_FOXP1_P2"/>
</dbReference>
<comment type="subcellular location">
    <subcellularLocation>
        <location evidence="1 10">Nucleus</location>
    </subcellularLocation>
</comment>
<evidence type="ECO:0000256" key="3">
    <source>
        <dbReference type="ARBA" id="ARBA00022723"/>
    </source>
</evidence>
<dbReference type="Gene3D" id="1.20.5.340">
    <property type="match status" value="1"/>
</dbReference>
<keyword evidence="2" id="KW-0678">Repressor</keyword>
<dbReference type="InterPro" id="IPR030456">
    <property type="entry name" value="TF_fork_head_CS_2"/>
</dbReference>
<evidence type="ECO:0000256" key="11">
    <source>
        <dbReference type="SAM" id="MobiDB-lite"/>
    </source>
</evidence>
<evidence type="ECO:0000256" key="2">
    <source>
        <dbReference type="ARBA" id="ARBA00022491"/>
    </source>
</evidence>
<keyword evidence="8" id="KW-0804">Transcription</keyword>
<dbReference type="PRINTS" id="PR00053">
    <property type="entry name" value="FORKHEAD"/>
</dbReference>
<evidence type="ECO:0000256" key="10">
    <source>
        <dbReference type="PROSITE-ProRule" id="PRU00089"/>
    </source>
</evidence>
<keyword evidence="3" id="KW-0479">Metal-binding</keyword>
<feature type="DNA-binding region" description="Fork-head" evidence="10">
    <location>
        <begin position="611"/>
        <end position="705"/>
    </location>
</feature>
<sequence length="944" mass="103140">MWPTRFENEEPDSELNLGDNSYQQLRQFPTGSDASSVGRSGRKSSESVDNEAENVTTESSGQSRLNINLNNNSKRRSNSPASASTNNKALRLSEEYPTETFFKENLTALNGKGAPELNALELLQRQAMQLAYLHQQHQAAASLKSAPSLSPVEDANRRAKHSLTAAFAAGVLPGNASALSNQMQQLLSQQVLSPQQLQAIMQQQAMSAHQAQQIQDFYRQHQKHIQMQLAASKQQKEAANPGKTDDSSESRFGAKLSKDQQQQMQQNFALQQLMHLQQLQQQQQATAAAALQQQGLAAAMALAQGRPMPPGSDVSPADLQQLLMKQVAESSSTMRKDAPPQTNLNSSRKMSSPSNMTSPGRVRIDSHSRESSSGDARESTRRISNNPSSRESSPELGLPAALQPLFSRGCCRWPSCDKECNDTAAFHRHLNESHRLDDKSTAQCRVQMQVVGSLDKQLTMEREVLNAMMSYLRMDGKDGKANADPPNLGTSNGKAEQFSNSITSNGPTAANFSGITLPFGSQSGPNLNNRAPNNLSLPSSPISGPQIGGFPPALFSTTSLPSSPPLFSSQLSSSSGSREGMLQGKRRHSAAVPISADLTQNQEFYRTADVRPPFTYASLIRQAIIETPDCQMTLNEIYNWFQKKFAYFRRNAPTWKNAVRHNLSLHKCFVRVENVKGAVWTVDESEYQKRRPQKFSGSPAIRGRVDVGSSQSFYGAPMSLASMQMAFGENPFSQAQLASQAQAMLGTNPLQNYGSFLPAGFGGITHSLSSDATVGMDITEAANNLSALANARRHSISPTSSNHSIKEESRERFLSSQSSNKTSVKLEEIEESNESEQRNGSSPHLSNDVGPKIYSSSKDGEAMNGNSESEKEFCSPSRSRDDDMEERGSRNSMDTYSAEDSDKPLNLHHNLSHKVNGEGSSLLRQGIMSARGSFAMLHDHSVAE</sequence>
<feature type="region of interest" description="Disordered" evidence="11">
    <location>
        <begin position="225"/>
        <end position="263"/>
    </location>
</feature>
<evidence type="ECO:0000313" key="13">
    <source>
        <dbReference type="EMBL" id="CAK8698478.1"/>
    </source>
</evidence>
<evidence type="ECO:0000259" key="12">
    <source>
        <dbReference type="PROSITE" id="PS50039"/>
    </source>
</evidence>
<reference evidence="13 14" key="1">
    <citation type="submission" date="2024-02" db="EMBL/GenBank/DDBJ databases">
        <authorList>
            <person name="Daric V."/>
            <person name="Darras S."/>
        </authorList>
    </citation>
    <scope>NUCLEOTIDE SEQUENCE [LARGE SCALE GENOMIC DNA]</scope>
</reference>
<keyword evidence="6" id="KW-0805">Transcription regulation</keyword>
<dbReference type="EMBL" id="CAWYQH010000174">
    <property type="protein sequence ID" value="CAK8698478.1"/>
    <property type="molecule type" value="Genomic_DNA"/>
</dbReference>
<dbReference type="Pfam" id="PF00250">
    <property type="entry name" value="Forkhead"/>
    <property type="match status" value="1"/>
</dbReference>
<dbReference type="PANTHER" id="PTHR45796">
    <property type="entry name" value="FORKHEAD BOX P, ISOFORM C"/>
    <property type="match status" value="1"/>
</dbReference>
<evidence type="ECO:0000256" key="9">
    <source>
        <dbReference type="ARBA" id="ARBA00023242"/>
    </source>
</evidence>
<proteinExistence type="predicted"/>
<feature type="region of interest" description="Disordered" evidence="11">
    <location>
        <begin position="565"/>
        <end position="586"/>
    </location>
</feature>
<protein>
    <recommendedName>
        <fullName evidence="12">Fork-head domain-containing protein</fullName>
    </recommendedName>
</protein>
<dbReference type="SMART" id="SM00339">
    <property type="entry name" value="FH"/>
    <property type="match status" value="1"/>
</dbReference>
<evidence type="ECO:0000256" key="8">
    <source>
        <dbReference type="ARBA" id="ARBA00023163"/>
    </source>
</evidence>
<comment type="caution">
    <text evidence="13">The sequence shown here is derived from an EMBL/GenBank/DDBJ whole genome shotgun (WGS) entry which is preliminary data.</text>
</comment>
<feature type="compositionally biased region" description="Polar residues" evidence="11">
    <location>
        <begin position="340"/>
        <end position="358"/>
    </location>
</feature>
<feature type="compositionally biased region" description="Low complexity" evidence="11">
    <location>
        <begin position="565"/>
        <end position="577"/>
    </location>
</feature>
<dbReference type="Pfam" id="PF16159">
    <property type="entry name" value="FOXP-CC"/>
    <property type="match status" value="1"/>
</dbReference>
<dbReference type="PROSITE" id="PS50039">
    <property type="entry name" value="FORK_HEAD_3"/>
    <property type="match status" value="1"/>
</dbReference>
<feature type="region of interest" description="Disordered" evidence="11">
    <location>
        <begin position="1"/>
        <end position="92"/>
    </location>
</feature>
<dbReference type="InterPro" id="IPR001766">
    <property type="entry name" value="Fork_head_dom"/>
</dbReference>
<dbReference type="InterPro" id="IPR036390">
    <property type="entry name" value="WH_DNA-bd_sf"/>
</dbReference>
<dbReference type="PROSITE" id="PS00658">
    <property type="entry name" value="FORK_HEAD_2"/>
    <property type="match status" value="1"/>
</dbReference>
<dbReference type="InterPro" id="IPR050998">
    <property type="entry name" value="FOXP"/>
</dbReference>
<feature type="compositionally biased region" description="Basic and acidic residues" evidence="11">
    <location>
        <begin position="804"/>
        <end position="813"/>
    </location>
</feature>
<keyword evidence="4" id="KW-0863">Zinc-finger</keyword>
<dbReference type="InterPro" id="IPR036388">
    <property type="entry name" value="WH-like_DNA-bd_sf"/>
</dbReference>
<evidence type="ECO:0000313" key="14">
    <source>
        <dbReference type="Proteomes" id="UP001642483"/>
    </source>
</evidence>
<feature type="compositionally biased region" description="Basic and acidic residues" evidence="11">
    <location>
        <begin position="362"/>
        <end position="381"/>
    </location>
</feature>
<gene>
    <name evidence="13" type="ORF">CVLEPA_LOCUS31917</name>
</gene>